<dbReference type="Gene3D" id="3.30.2390.10">
    <property type="entry name" value="TTHA1013-like"/>
    <property type="match status" value="1"/>
</dbReference>
<proteinExistence type="predicted"/>
<evidence type="ECO:0000259" key="1">
    <source>
        <dbReference type="Pfam" id="PF08972"/>
    </source>
</evidence>
<dbReference type="Proteomes" id="UP000221538">
    <property type="component" value="Unassembled WGS sequence"/>
</dbReference>
<dbReference type="AlphaFoldDB" id="A0A292ZD92"/>
<dbReference type="GeneID" id="29272648"/>
<accession>A0A292ZD92</accession>
<dbReference type="RefSeq" id="WP_013039480.1">
    <property type="nucleotide sequence ID" value="NZ_BEWI01000032.1"/>
</dbReference>
<gene>
    <name evidence="2" type="ORF">SFOMI_3222</name>
</gene>
<protein>
    <recommendedName>
        <fullName evidence="1">DUF1902 domain-containing protein</fullName>
    </recommendedName>
</protein>
<evidence type="ECO:0000313" key="3">
    <source>
        <dbReference type="Proteomes" id="UP000221538"/>
    </source>
</evidence>
<feature type="domain" description="DUF1902" evidence="1">
    <location>
        <begin position="4"/>
        <end position="53"/>
    </location>
</feature>
<dbReference type="EMBL" id="BEWI01000032">
    <property type="protein sequence ID" value="GAY22662.1"/>
    <property type="molecule type" value="Genomic_DNA"/>
</dbReference>
<organism evidence="2 3">
    <name type="scientific">Sphingobium fuliginis (strain ATCC 27551)</name>
    <dbReference type="NCBI Taxonomy" id="336203"/>
    <lineage>
        <taxon>Bacteria</taxon>
        <taxon>Pseudomonadati</taxon>
        <taxon>Pseudomonadota</taxon>
        <taxon>Alphaproteobacteria</taxon>
        <taxon>Sphingomonadales</taxon>
        <taxon>Sphingomonadaceae</taxon>
        <taxon>Sphingobium</taxon>
    </lineage>
</organism>
<dbReference type="InterPro" id="IPR015066">
    <property type="entry name" value="DUF1902"/>
</dbReference>
<reference evidence="2 3" key="1">
    <citation type="journal article" date="2013" name="Biodegradation">
        <title>Occurrence of 4-tert-butylphenol (4-t-BP) biodegradation in an aquatic sample caused by the presence of Spirodela polyrrhiza and isolation of a 4-t-BP-utilizing bacterium.</title>
        <authorList>
            <person name="Ogata Y."/>
            <person name="Toyama T."/>
            <person name="Yu N."/>
            <person name="Wang X."/>
            <person name="Sei K."/>
            <person name="Ike M."/>
        </authorList>
    </citation>
    <scope>NUCLEOTIDE SEQUENCE [LARGE SCALE GENOMIC DNA]</scope>
    <source>
        <strain evidence="2 3">OMI</strain>
    </source>
</reference>
<reference evidence="2 3" key="2">
    <citation type="journal article" date="2013" name="Environ. Sci. Technol.">
        <title>The 4-tert-butylphenol-utilizing bacterium Sphingobium fuliginis OMI can degrade bisphenols via phenolic ring hydroxylation and meta-cleavage pathway.</title>
        <authorList>
            <person name="Ogata Y."/>
            <person name="Goda S."/>
            <person name="Toyama T."/>
            <person name="Sei K."/>
            <person name="Ike M."/>
        </authorList>
    </citation>
    <scope>NUCLEOTIDE SEQUENCE [LARGE SCALE GENOMIC DNA]</scope>
    <source>
        <strain evidence="2 3">OMI</strain>
    </source>
</reference>
<name>A0A292ZD92_SPHSA</name>
<dbReference type="Pfam" id="PF08972">
    <property type="entry name" value="DUF1902"/>
    <property type="match status" value="1"/>
</dbReference>
<comment type="caution">
    <text evidence="2">The sequence shown here is derived from an EMBL/GenBank/DDBJ whole genome shotgun (WGS) entry which is preliminary data.</text>
</comment>
<sequence>MKIELAIHLAFDEEAAVWYVASSDIPGLFLEADSPQALIERLAVSAPEMIELNLAEILSRHEGTESDKHPAVSLRPVFDSPLELAHA</sequence>
<dbReference type="InterPro" id="IPR035069">
    <property type="entry name" value="TTHA1013/TTHA0281-like"/>
</dbReference>
<evidence type="ECO:0000313" key="2">
    <source>
        <dbReference type="EMBL" id="GAY22662.1"/>
    </source>
</evidence>
<dbReference type="SUPFAM" id="SSF143100">
    <property type="entry name" value="TTHA1013/TTHA0281-like"/>
    <property type="match status" value="1"/>
</dbReference>